<dbReference type="Proteomes" id="UP001626549">
    <property type="component" value="Chromosome"/>
</dbReference>
<keyword evidence="3" id="KW-0378">Hydrolase</keyword>
<dbReference type="EC" id="2.7.7.65" evidence="3"/>
<keyword evidence="4" id="KW-1185">Reference proteome</keyword>
<dbReference type="PROSITE" id="PS50887">
    <property type="entry name" value="GGDEF"/>
    <property type="match status" value="1"/>
</dbReference>
<name>A0ABZ0ICY4_9GAMM</name>
<dbReference type="SUPFAM" id="SSF55073">
    <property type="entry name" value="Nucleotide cyclase"/>
    <property type="match status" value="1"/>
</dbReference>
<dbReference type="PANTHER" id="PTHR33121">
    <property type="entry name" value="CYCLIC DI-GMP PHOSPHODIESTERASE PDEF"/>
    <property type="match status" value="1"/>
</dbReference>
<evidence type="ECO:0000313" key="4">
    <source>
        <dbReference type="Proteomes" id="UP001626549"/>
    </source>
</evidence>
<dbReference type="EMBL" id="CP136865">
    <property type="protein sequence ID" value="WOJ95896.1"/>
    <property type="molecule type" value="Genomic_DNA"/>
</dbReference>
<dbReference type="GO" id="GO:0071111">
    <property type="term" value="F:cyclic-guanylate-specific phosphodiesterase activity"/>
    <property type="evidence" value="ECO:0007669"/>
    <property type="project" value="UniProtKB-EC"/>
</dbReference>
<accession>A0ABZ0ICY4</accession>
<dbReference type="PROSITE" id="PS50883">
    <property type="entry name" value="EAL"/>
    <property type="match status" value="1"/>
</dbReference>
<feature type="domain" description="EAL" evidence="1">
    <location>
        <begin position="395"/>
        <end position="652"/>
    </location>
</feature>
<dbReference type="SUPFAM" id="SSF55785">
    <property type="entry name" value="PYP-like sensor domain (PAS domain)"/>
    <property type="match status" value="1"/>
</dbReference>
<dbReference type="InterPro" id="IPR001633">
    <property type="entry name" value="EAL_dom"/>
</dbReference>
<dbReference type="Gene3D" id="3.30.450.20">
    <property type="entry name" value="PAS domain"/>
    <property type="match status" value="1"/>
</dbReference>
<gene>
    <name evidence="3" type="ORF">R0137_11645</name>
</gene>
<dbReference type="RefSeq" id="WP_407326588.1">
    <property type="nucleotide sequence ID" value="NZ_CP136865.1"/>
</dbReference>
<keyword evidence="3" id="KW-0548">Nucleotidyltransferase</keyword>
<dbReference type="InterPro" id="IPR029787">
    <property type="entry name" value="Nucleotide_cyclase"/>
</dbReference>
<dbReference type="InterPro" id="IPR050706">
    <property type="entry name" value="Cyclic-di-GMP_PDE-like"/>
</dbReference>
<dbReference type="SMART" id="SM00052">
    <property type="entry name" value="EAL"/>
    <property type="match status" value="1"/>
</dbReference>
<proteinExistence type="predicted"/>
<dbReference type="CDD" id="cd01948">
    <property type="entry name" value="EAL"/>
    <property type="match status" value="1"/>
</dbReference>
<dbReference type="InterPro" id="IPR000160">
    <property type="entry name" value="GGDEF_dom"/>
</dbReference>
<dbReference type="CDD" id="cd01949">
    <property type="entry name" value="GGDEF"/>
    <property type="match status" value="1"/>
</dbReference>
<dbReference type="Gene3D" id="3.30.70.270">
    <property type="match status" value="1"/>
</dbReference>
<organism evidence="3 4">
    <name type="scientific">Congregibacter brevis</name>
    <dbReference type="NCBI Taxonomy" id="3081201"/>
    <lineage>
        <taxon>Bacteria</taxon>
        <taxon>Pseudomonadati</taxon>
        <taxon>Pseudomonadota</taxon>
        <taxon>Gammaproteobacteria</taxon>
        <taxon>Cellvibrionales</taxon>
        <taxon>Halieaceae</taxon>
        <taxon>Congregibacter</taxon>
    </lineage>
</organism>
<dbReference type="Pfam" id="PF00563">
    <property type="entry name" value="EAL"/>
    <property type="match status" value="1"/>
</dbReference>
<dbReference type="SMART" id="SM00267">
    <property type="entry name" value="GGDEF"/>
    <property type="match status" value="1"/>
</dbReference>
<dbReference type="PANTHER" id="PTHR33121:SF76">
    <property type="entry name" value="SIGNALING PROTEIN"/>
    <property type="match status" value="1"/>
</dbReference>
<dbReference type="InterPro" id="IPR035919">
    <property type="entry name" value="EAL_sf"/>
</dbReference>
<feature type="domain" description="GGDEF" evidence="2">
    <location>
        <begin position="245"/>
        <end position="387"/>
    </location>
</feature>
<evidence type="ECO:0000259" key="2">
    <source>
        <dbReference type="PROSITE" id="PS50887"/>
    </source>
</evidence>
<dbReference type="NCBIfam" id="TIGR00254">
    <property type="entry name" value="GGDEF"/>
    <property type="match status" value="1"/>
</dbReference>
<evidence type="ECO:0000313" key="3">
    <source>
        <dbReference type="EMBL" id="WOJ95896.1"/>
    </source>
</evidence>
<sequence>MTESVLTEGFATFIRGAWKERQAGFVGYDANRQLIAQHCDRLLPASLDDLLVGAATLVSEAQYSIHLCEHTRDASEGPEIIGVVESHADPKWAVAMVPNFRRRIWDIMRRTPVAMIRVDPQFNALDATPAAQTLFARHPAPFTGSNWMSCFENDIRDSLLKLSKHGGSVEARLSTGDGETSDFYLRLLEDPGERYIHYVMVSKYQVGQSTGAPIMGQALDVDTMTGVLSRRGLFSFAEKAPPDGDFAGLSIIDMVDMEGVNQMYGHAAGDAVLKSVGQRLRHHSGKHDVTARVNGSTFAVLMRRDSRDLSIKAMTRTLVDAVVQPITVTVNGRSTQLNIQCYAGICEHSRDAGGLTSENLDKCLHDAKVALNTTRGSVDETVVLFTPKLEVERTLRRHKSDEYQRLNQDRAIRTYAQPIYDVSGKELIGIEALSRPSQPLIHHQSIYDLIETCRTTGGTTGFFDLLMHKSLLSFSQLIQSHKSLEGIRLNLNVDVAQVRERGFAKRLCSRCTQAGVAPHQVYVELTESALMEYSRVLISELKKLRDCGFMLSMDDFGTGFSSLKRLLDYQFDQLKIDRYFIERSVNDPRARLLLKHMTEFGQSSGMEILAEGVESHDELSICSEAGANLVQGYLFGRPAPIEDLPAMLKTATISNSLRIA</sequence>
<protein>
    <submittedName>
        <fullName evidence="3">Bifunctional diguanylate cyclase/phosphodiesterase</fullName>
        <ecNumber evidence="3">2.7.7.65</ecNumber>
        <ecNumber evidence="3">3.1.4.52</ecNumber>
    </submittedName>
</protein>
<reference evidence="3 4" key="1">
    <citation type="submission" date="2023-10" db="EMBL/GenBank/DDBJ databases">
        <title>Two novel species belonging to the OM43/NOR5 clade.</title>
        <authorList>
            <person name="Park M."/>
        </authorList>
    </citation>
    <scope>NUCLEOTIDE SEQUENCE [LARGE SCALE GENOMIC DNA]</scope>
    <source>
        <strain evidence="3 4">IMCC45268</strain>
    </source>
</reference>
<dbReference type="InterPro" id="IPR035965">
    <property type="entry name" value="PAS-like_dom_sf"/>
</dbReference>
<keyword evidence="3" id="KW-0808">Transferase</keyword>
<dbReference type="Gene3D" id="3.20.20.450">
    <property type="entry name" value="EAL domain"/>
    <property type="match status" value="1"/>
</dbReference>
<dbReference type="Pfam" id="PF00990">
    <property type="entry name" value="GGDEF"/>
    <property type="match status" value="1"/>
</dbReference>
<dbReference type="EC" id="3.1.4.52" evidence="3"/>
<dbReference type="GO" id="GO:0052621">
    <property type="term" value="F:diguanylate cyclase activity"/>
    <property type="evidence" value="ECO:0007669"/>
    <property type="project" value="UniProtKB-EC"/>
</dbReference>
<dbReference type="SUPFAM" id="SSF141868">
    <property type="entry name" value="EAL domain-like"/>
    <property type="match status" value="1"/>
</dbReference>
<dbReference type="InterPro" id="IPR043128">
    <property type="entry name" value="Rev_trsase/Diguanyl_cyclase"/>
</dbReference>
<evidence type="ECO:0000259" key="1">
    <source>
        <dbReference type="PROSITE" id="PS50883"/>
    </source>
</evidence>